<proteinExistence type="predicted"/>
<dbReference type="Pfam" id="PF10335">
    <property type="entry name" value="DUF294_C"/>
    <property type="match status" value="1"/>
</dbReference>
<evidence type="ECO:0000313" key="4">
    <source>
        <dbReference type="EMBL" id="CAK8684813.1"/>
    </source>
</evidence>
<evidence type="ECO:0000259" key="2">
    <source>
        <dbReference type="Pfam" id="PF03445"/>
    </source>
</evidence>
<dbReference type="SMART" id="SM00028">
    <property type="entry name" value="TPR"/>
    <property type="match status" value="6"/>
</dbReference>
<protein>
    <recommendedName>
        <fullName evidence="6">Protein-PII uridylyltransferase N-terminal domain-containing protein</fullName>
    </recommendedName>
</protein>
<gene>
    <name evidence="4" type="ORF">CVLEPA_LOCUS15927</name>
</gene>
<dbReference type="Proteomes" id="UP001642483">
    <property type="component" value="Unassembled WGS sequence"/>
</dbReference>
<dbReference type="Gene3D" id="1.25.40.10">
    <property type="entry name" value="Tetratricopeptide repeat domain"/>
    <property type="match status" value="3"/>
</dbReference>
<dbReference type="InterPro" id="IPR005105">
    <property type="entry name" value="GlnD_Uridyltrans_N"/>
</dbReference>
<dbReference type="PROSITE" id="PS50005">
    <property type="entry name" value="TPR"/>
    <property type="match status" value="1"/>
</dbReference>
<dbReference type="PANTHER" id="PTHR19959:SF119">
    <property type="entry name" value="FUNGAL LIPASE-LIKE DOMAIN-CONTAINING PROTEIN"/>
    <property type="match status" value="1"/>
</dbReference>
<evidence type="ECO:0000313" key="5">
    <source>
        <dbReference type="Proteomes" id="UP001642483"/>
    </source>
</evidence>
<dbReference type="InterPro" id="IPR011990">
    <property type="entry name" value="TPR-like_helical_dom_sf"/>
</dbReference>
<dbReference type="SUPFAM" id="SSF48452">
    <property type="entry name" value="TPR-like"/>
    <property type="match status" value="1"/>
</dbReference>
<accession>A0ABP0G1P8</accession>
<sequence>MEKQNDNKKEVINELKNEHCYANGREKNPQEAAKIFHKLGLVYMKKTTDKISLIQSAALLNAALARSPDNVERIESDLRHLCSLVLKAAGAYDQTIDLTEKAKIIGEQVKQMRDRVNKGLPKLKTIPDDVDDEILCTLESLKIAFVKRLQKQITKDYKSIMAQVYQYCIDIMGESPCLHALSGMGSLARGEITPYSDFEHIIVLEEGVQHRDDYNEIQEYFRWFSVIFQIILICLNETILPSVAIPSLNDFASEDENWFYDAHTTRGISFDGMIPHACKFPLGRPETEAKPWKTELIKPVSEMVMYLEQEEDFKNGYHLADIMTKTCYVSGSEQVYSEFYKASRDTLQQNEASLTQLTVEISEDLDNFATRMTLSSLIRKKEFNVKKVIYRSTTLFVSALGRLHDIEAASSFDIINELKEKSVLSPGFEHKLAYAVAVACEVRLKVYMSKKSQDDWLNDDDISKSELKMLIEAVGERSLIEYFKIAYSLQYDLTKYLKIRDKEFWSNPVLVSISIFYFLKLYDRALEIPLSSLARLLHLNIQGQLPDQITPDSLLGNNHIGECFHMLIMVDNLIKQTIKQDARSRNKSSTNEEMLNLLVLVGNILKSVNKMDEAYENYSRALTLCENLQSNEEIISSLHLAITKFEDVLKLSHASYNYGNTLQGNDNYIESINVTKEAQTLLYKIPKSFRSKQVQTLKTQCVSLIGACQAGLGNVDKALRYLQQALDWYLNNTEIENFERNAAFISMNIGNCLMRQKSPNLAMLHFQKGLELCKKFVINVDTNLDVAILRNSFGLCCMHLGKCHKGLEYLKLALKAFSRTKIFTNKTTILSNAHYLVSICHADARNYEEASKHYTKSLALVNNHHSERTENTNRTGKFLFEIFDSSFKEKKYNIALTKAKCALRFCKRIICSTSELNMNNIYCFTHNIGQTLLKQEKFEQALKPLKACLDMARDLPFAEKNKEMIKSDIILCRKMLGNQS</sequence>
<dbReference type="PANTHER" id="PTHR19959">
    <property type="entry name" value="KINESIN LIGHT CHAIN"/>
    <property type="match status" value="1"/>
</dbReference>
<evidence type="ECO:0000259" key="3">
    <source>
        <dbReference type="Pfam" id="PF10335"/>
    </source>
</evidence>
<dbReference type="Pfam" id="PF03445">
    <property type="entry name" value="DUF294"/>
    <property type="match status" value="1"/>
</dbReference>
<dbReference type="InterPro" id="IPR018821">
    <property type="entry name" value="DUF294_put_nucleoTrafse_sb-bd"/>
</dbReference>
<dbReference type="EMBL" id="CAWYQH010000098">
    <property type="protein sequence ID" value="CAK8684813.1"/>
    <property type="molecule type" value="Genomic_DNA"/>
</dbReference>
<name>A0ABP0G1P8_CLALP</name>
<evidence type="ECO:0000256" key="1">
    <source>
        <dbReference type="PROSITE-ProRule" id="PRU00339"/>
    </source>
</evidence>
<dbReference type="InterPro" id="IPR019734">
    <property type="entry name" value="TPR_rpt"/>
</dbReference>
<keyword evidence="1" id="KW-0802">TPR repeat</keyword>
<feature type="domain" description="Protein-PII uridylyltransferase N-terminal" evidence="2">
    <location>
        <begin position="146"/>
        <end position="220"/>
    </location>
</feature>
<reference evidence="4 5" key="1">
    <citation type="submission" date="2024-02" db="EMBL/GenBank/DDBJ databases">
        <authorList>
            <person name="Daric V."/>
            <person name="Darras S."/>
        </authorList>
    </citation>
    <scope>NUCLEOTIDE SEQUENCE [LARGE SCALE GENOMIC DNA]</scope>
</reference>
<evidence type="ECO:0008006" key="6">
    <source>
        <dbReference type="Google" id="ProtNLM"/>
    </source>
</evidence>
<feature type="domain" description="DUF294" evidence="3">
    <location>
        <begin position="376"/>
        <end position="473"/>
    </location>
</feature>
<organism evidence="4 5">
    <name type="scientific">Clavelina lepadiformis</name>
    <name type="common">Light-bulb sea squirt</name>
    <name type="synonym">Ascidia lepadiformis</name>
    <dbReference type="NCBI Taxonomy" id="159417"/>
    <lineage>
        <taxon>Eukaryota</taxon>
        <taxon>Metazoa</taxon>
        <taxon>Chordata</taxon>
        <taxon>Tunicata</taxon>
        <taxon>Ascidiacea</taxon>
        <taxon>Aplousobranchia</taxon>
        <taxon>Clavelinidae</taxon>
        <taxon>Clavelina</taxon>
    </lineage>
</organism>
<feature type="repeat" description="TPR" evidence="1">
    <location>
        <begin position="595"/>
        <end position="628"/>
    </location>
</feature>
<comment type="caution">
    <text evidence="4">The sequence shown here is derived from an EMBL/GenBank/DDBJ whole genome shotgun (WGS) entry which is preliminary data.</text>
</comment>
<keyword evidence="5" id="KW-1185">Reference proteome</keyword>